<dbReference type="GO" id="GO:0005315">
    <property type="term" value="F:phosphate transmembrane transporter activity"/>
    <property type="evidence" value="ECO:0007669"/>
    <property type="project" value="InterPro"/>
</dbReference>
<feature type="transmembrane region" description="Helical" evidence="7">
    <location>
        <begin position="158"/>
        <end position="180"/>
    </location>
</feature>
<dbReference type="InterPro" id="IPR001204">
    <property type="entry name" value="Phos_transporter"/>
</dbReference>
<keyword evidence="2 7" id="KW-0813">Transport</keyword>
<evidence type="ECO:0000256" key="3">
    <source>
        <dbReference type="ARBA" id="ARBA00022592"/>
    </source>
</evidence>
<comment type="function">
    <text evidence="7">Sodium-phosphate symporter.</text>
</comment>
<feature type="transmembrane region" description="Helical" evidence="7">
    <location>
        <begin position="390"/>
        <end position="409"/>
    </location>
</feature>
<dbReference type="GO" id="GO:0016020">
    <property type="term" value="C:membrane"/>
    <property type="evidence" value="ECO:0007669"/>
    <property type="project" value="UniProtKB-SubCell"/>
</dbReference>
<dbReference type="AlphaFoldDB" id="A0A8J4FLN0"/>
<keyword evidence="10" id="KW-1185">Reference proteome</keyword>
<evidence type="ECO:0000256" key="8">
    <source>
        <dbReference type="SAM" id="MobiDB-lite"/>
    </source>
</evidence>
<organism evidence="9 10">
    <name type="scientific">Volvox reticuliferus</name>
    <dbReference type="NCBI Taxonomy" id="1737510"/>
    <lineage>
        <taxon>Eukaryota</taxon>
        <taxon>Viridiplantae</taxon>
        <taxon>Chlorophyta</taxon>
        <taxon>core chlorophytes</taxon>
        <taxon>Chlorophyceae</taxon>
        <taxon>CS clade</taxon>
        <taxon>Chlamydomonadales</taxon>
        <taxon>Volvocaceae</taxon>
        <taxon>Volvox</taxon>
    </lineage>
</organism>
<dbReference type="PANTHER" id="PTHR11101:SF94">
    <property type="entry name" value="PHOSPHATE TRANSPORTER"/>
    <property type="match status" value="1"/>
</dbReference>
<evidence type="ECO:0000256" key="6">
    <source>
        <dbReference type="ARBA" id="ARBA00023136"/>
    </source>
</evidence>
<comment type="subcellular location">
    <subcellularLocation>
        <location evidence="1 7">Membrane</location>
        <topology evidence="1 7">Multi-pass membrane protein</topology>
    </subcellularLocation>
</comment>
<comment type="caution">
    <text evidence="9">The sequence shown here is derived from an EMBL/GenBank/DDBJ whole genome shotgun (WGS) entry which is preliminary data.</text>
</comment>
<reference evidence="9" key="1">
    <citation type="journal article" date="2021" name="Proc. Natl. Acad. Sci. U.S.A.">
        <title>Three genomes in the algal genus Volvox reveal the fate of a haploid sex-determining region after a transition to homothallism.</title>
        <authorList>
            <person name="Yamamoto K."/>
            <person name="Hamaji T."/>
            <person name="Kawai-Toyooka H."/>
            <person name="Matsuzaki R."/>
            <person name="Takahashi F."/>
            <person name="Nishimura Y."/>
            <person name="Kawachi M."/>
            <person name="Noguchi H."/>
            <person name="Minakuchi Y."/>
            <person name="Umen J.G."/>
            <person name="Toyoda A."/>
            <person name="Nozaki H."/>
        </authorList>
    </citation>
    <scope>NUCLEOTIDE SEQUENCE</scope>
    <source>
        <strain evidence="9">NIES-3786</strain>
    </source>
</reference>
<evidence type="ECO:0000256" key="2">
    <source>
        <dbReference type="ARBA" id="ARBA00022448"/>
    </source>
</evidence>
<dbReference type="Proteomes" id="UP000747110">
    <property type="component" value="Unassembled WGS sequence"/>
</dbReference>
<keyword evidence="4 7" id="KW-0812">Transmembrane</keyword>
<dbReference type="OrthoDB" id="260807at2759"/>
<dbReference type="GO" id="GO:0035435">
    <property type="term" value="P:phosphate ion transmembrane transport"/>
    <property type="evidence" value="ECO:0007669"/>
    <property type="project" value="TreeGrafter"/>
</dbReference>
<feature type="transmembrane region" description="Helical" evidence="7">
    <location>
        <begin position="350"/>
        <end position="378"/>
    </location>
</feature>
<feature type="compositionally biased region" description="Basic and acidic residues" evidence="8">
    <location>
        <begin position="270"/>
        <end position="285"/>
    </location>
</feature>
<evidence type="ECO:0000313" key="9">
    <source>
        <dbReference type="EMBL" id="GIL75823.1"/>
    </source>
</evidence>
<dbReference type="Pfam" id="PF01384">
    <property type="entry name" value="PHO4"/>
    <property type="match status" value="1"/>
</dbReference>
<accession>A0A8J4FLN0</accession>
<feature type="transmembrane region" description="Helical" evidence="7">
    <location>
        <begin position="192"/>
        <end position="213"/>
    </location>
</feature>
<proteinExistence type="inferred from homology"/>
<gene>
    <name evidence="9" type="ORF">Vretifemale_5540</name>
</gene>
<feature type="transmembrane region" description="Helical" evidence="7">
    <location>
        <begin position="430"/>
        <end position="448"/>
    </location>
</feature>
<comment type="similarity">
    <text evidence="7">Belongs to the inorganic phosphate transporter (PiT) (TC 2.A.20) family.</text>
</comment>
<evidence type="ECO:0000256" key="1">
    <source>
        <dbReference type="ARBA" id="ARBA00004141"/>
    </source>
</evidence>
<feature type="region of interest" description="Disordered" evidence="8">
    <location>
        <begin position="270"/>
        <end position="295"/>
    </location>
</feature>
<keyword evidence="6 7" id="KW-0472">Membrane</keyword>
<evidence type="ECO:0000313" key="10">
    <source>
        <dbReference type="Proteomes" id="UP000747110"/>
    </source>
</evidence>
<feature type="transmembrane region" description="Helical" evidence="7">
    <location>
        <begin position="120"/>
        <end position="138"/>
    </location>
</feature>
<name>A0A8J4FLN0_9CHLO</name>
<sequence>MGNRCGVLETPCKPCLENLFMSGPWIAGSNDVANAFGTSVGAKTLTLKQAVIIAVIFEFTGALVLGRVSTSTIAGGIAQISYFQREPEIYAYGMICALSVGFVWQGLASYWELNVSATHSIIGAIMGFSLVYGGRHAINWATPDKKSFPPYKGVVPIILSWFVSPVLTGLCSALFFFLVRTLVLRREKSYQLSFWVLPIMVLFTTFINIYFVFTKGAKKTFQSNKKDEWSDGKAAWIAAIIAAGLAFLCVVIVLPLLKWRADKKFSQDAEKQQEDEEAAKAKAKEEEEADRTESGSKFLKAMSSLKKAAMHGLEVDIHQVVEEDPIVAAIHENAEVFDPKAEYAFSYLQVFSAICVIFAHGAGEVGYMAGPLATIWFAVKDGQLKSSVSAPIWCIIISALGLVIGLSTYGYNVTRAMGTRMAKLSPTRGFAAELATACIIMVAAQYGLPTSSSQCITGGIVGIGILEGKSGVNWMFLLRQFASWIATLVLVGLTTAALFAQGVFAPSISCGKSVSMYENYVIGMGSSVVSDINSTLYSFKTAATKGNLPMLPNATWWKLNGTINKYITQGKTYLNGAKTGTIKPEDAITYMAKSLDLLQNYSIMTLGQTNVTVGARVCHTTENNGTLTACPAPRPLKKMPAPWNTTTF</sequence>
<protein>
    <recommendedName>
        <fullName evidence="7">Phosphate transporter</fullName>
    </recommendedName>
</protein>
<evidence type="ECO:0000256" key="4">
    <source>
        <dbReference type="ARBA" id="ARBA00022692"/>
    </source>
</evidence>
<feature type="transmembrane region" description="Helical" evidence="7">
    <location>
        <begin position="481"/>
        <end position="504"/>
    </location>
</feature>
<keyword evidence="3 7" id="KW-0592">Phosphate transport</keyword>
<feature type="transmembrane region" description="Helical" evidence="7">
    <location>
        <begin position="50"/>
        <end position="69"/>
    </location>
</feature>
<feature type="transmembrane region" description="Helical" evidence="7">
    <location>
        <begin position="89"/>
        <end position="108"/>
    </location>
</feature>
<dbReference type="PANTHER" id="PTHR11101">
    <property type="entry name" value="PHOSPHATE TRANSPORTER"/>
    <property type="match status" value="1"/>
</dbReference>
<evidence type="ECO:0000256" key="5">
    <source>
        <dbReference type="ARBA" id="ARBA00022989"/>
    </source>
</evidence>
<dbReference type="EMBL" id="BNCP01000008">
    <property type="protein sequence ID" value="GIL75823.1"/>
    <property type="molecule type" value="Genomic_DNA"/>
</dbReference>
<feature type="transmembrane region" description="Helical" evidence="7">
    <location>
        <begin position="233"/>
        <end position="257"/>
    </location>
</feature>
<keyword evidence="5 7" id="KW-1133">Transmembrane helix</keyword>
<evidence type="ECO:0000256" key="7">
    <source>
        <dbReference type="RuleBase" id="RU363058"/>
    </source>
</evidence>